<accession>A0A0V1EEJ5</accession>
<feature type="compositionally biased region" description="Basic residues" evidence="1">
    <location>
        <begin position="84"/>
        <end position="96"/>
    </location>
</feature>
<gene>
    <name evidence="2" type="ORF">T4A_10411</name>
</gene>
<protein>
    <submittedName>
        <fullName evidence="2">Uncharacterized protein</fullName>
    </submittedName>
</protein>
<comment type="caution">
    <text evidence="2">The sequence shown here is derived from an EMBL/GenBank/DDBJ whole genome shotgun (WGS) entry which is preliminary data.</text>
</comment>
<organism evidence="2 3">
    <name type="scientific">Trichinella pseudospiralis</name>
    <name type="common">Parasitic roundworm</name>
    <dbReference type="NCBI Taxonomy" id="6337"/>
    <lineage>
        <taxon>Eukaryota</taxon>
        <taxon>Metazoa</taxon>
        <taxon>Ecdysozoa</taxon>
        <taxon>Nematoda</taxon>
        <taxon>Enoplea</taxon>
        <taxon>Dorylaimia</taxon>
        <taxon>Trichinellida</taxon>
        <taxon>Trichinellidae</taxon>
        <taxon>Trichinella</taxon>
    </lineage>
</organism>
<reference evidence="2 3" key="1">
    <citation type="submission" date="2015-01" db="EMBL/GenBank/DDBJ databases">
        <title>Evolution of Trichinella species and genotypes.</title>
        <authorList>
            <person name="Korhonen P.K."/>
            <person name="Edoardo P."/>
            <person name="Giuseppe L.R."/>
            <person name="Gasser R.B."/>
        </authorList>
    </citation>
    <scope>NUCLEOTIDE SEQUENCE [LARGE SCALE GENOMIC DNA]</scope>
    <source>
        <strain evidence="2">ISS13</strain>
    </source>
</reference>
<feature type="region of interest" description="Disordered" evidence="1">
    <location>
        <begin position="82"/>
        <end position="101"/>
    </location>
</feature>
<name>A0A0V1EEJ5_TRIPS</name>
<dbReference type="Proteomes" id="UP000054632">
    <property type="component" value="Unassembled WGS sequence"/>
</dbReference>
<evidence type="ECO:0000313" key="2">
    <source>
        <dbReference type="EMBL" id="KRY72245.1"/>
    </source>
</evidence>
<dbReference type="AlphaFoldDB" id="A0A0V1EEJ5"/>
<evidence type="ECO:0000313" key="3">
    <source>
        <dbReference type="Proteomes" id="UP000054632"/>
    </source>
</evidence>
<dbReference type="EMBL" id="JYDR01000047">
    <property type="protein sequence ID" value="KRY72245.1"/>
    <property type="molecule type" value="Genomic_DNA"/>
</dbReference>
<proteinExistence type="predicted"/>
<evidence type="ECO:0000256" key="1">
    <source>
        <dbReference type="SAM" id="MobiDB-lite"/>
    </source>
</evidence>
<sequence length="166" mass="18870">MAIRDHPGSGSKWNRLKHEWIWSHVPRLRISRDIAEITYGSENIVMLNKKEIKYISHLCPFHHQMDMGHLLKIDPASTGATARRLSRGKSPLKGRGARGGAGAVEPGLTLLLIPWRGSSKAAGLWYRNRVRKRNGMGRIRNGFGRTFPGCVFHEILQKSHMDPKMW</sequence>